<accession>A0A7S4GBM9</accession>
<feature type="compositionally biased region" description="Low complexity" evidence="1">
    <location>
        <begin position="83"/>
        <end position="107"/>
    </location>
</feature>
<proteinExistence type="predicted"/>
<feature type="compositionally biased region" description="Polar residues" evidence="1">
    <location>
        <begin position="302"/>
        <end position="313"/>
    </location>
</feature>
<dbReference type="EMBL" id="HBJA01124226">
    <property type="protein sequence ID" value="CAE0831489.1"/>
    <property type="molecule type" value="Transcribed_RNA"/>
</dbReference>
<dbReference type="AlphaFoldDB" id="A0A7S4GBM9"/>
<evidence type="ECO:0008006" key="3">
    <source>
        <dbReference type="Google" id="ProtNLM"/>
    </source>
</evidence>
<dbReference type="PROSITE" id="PS50096">
    <property type="entry name" value="IQ"/>
    <property type="match status" value="1"/>
</dbReference>
<evidence type="ECO:0000313" key="2">
    <source>
        <dbReference type="EMBL" id="CAE0831489.1"/>
    </source>
</evidence>
<protein>
    <recommendedName>
        <fullName evidence="3">Ubiquitin-like domain-containing protein</fullName>
    </recommendedName>
</protein>
<name>A0A7S4GBM9_9EUGL</name>
<feature type="compositionally biased region" description="Basic and acidic residues" evidence="1">
    <location>
        <begin position="383"/>
        <end position="409"/>
    </location>
</feature>
<feature type="region of interest" description="Disordered" evidence="1">
    <location>
        <begin position="281"/>
        <end position="318"/>
    </location>
</feature>
<dbReference type="InterPro" id="IPR037695">
    <property type="entry name" value="IQUB"/>
</dbReference>
<sequence length="482" mass="54502">MSSEEEIPAGAEQTPTSQEANGQAQAEESAPQAVEEPKATDESPIEQAEPPPESEHQAVGAAKSPAAQETADSQLSAPPGQPAPVAQVPEAAPAAETTEVVAESSATPEDAKEELPAKKATQQQPKAVAETEFKAQVDPAEPGVDIKLIVLPEGFVNLQRVAPNAKMVELYNRLSDTFRCDRRNMRILYRGNLLMDEDALTDKIDIVIDGHLILNVELDYMPRHLQLLQKYEVLETVVGIQINYGEGIPPKLITVAVVKGFQHKQYMGGYRNKKSEVQYHHAVAQTDPKKREPKPKPPCYSRDTQTAGISRSQQSKREAWTQMARPGLEIDTSADRIYTAKPYFSAKDLHALRVLKCIVLQASVRGWFARRLAKFMREDEEARQEARRKEEERRKKIHEARRQREIERRTHPRTPADFAILYNELEAWRMQESEKIRDSTMDESEKQLARQELLKKETRLLQTIDKLQIKANAENKKRQNQE</sequence>
<feature type="compositionally biased region" description="Polar residues" evidence="1">
    <location>
        <begin position="13"/>
        <end position="26"/>
    </location>
</feature>
<feature type="region of interest" description="Disordered" evidence="1">
    <location>
        <begin position="379"/>
        <end position="410"/>
    </location>
</feature>
<evidence type="ECO:0000256" key="1">
    <source>
        <dbReference type="SAM" id="MobiDB-lite"/>
    </source>
</evidence>
<feature type="region of interest" description="Disordered" evidence="1">
    <location>
        <begin position="1"/>
        <end position="134"/>
    </location>
</feature>
<reference evidence="2" key="1">
    <citation type="submission" date="2021-01" db="EMBL/GenBank/DDBJ databases">
        <authorList>
            <person name="Corre E."/>
            <person name="Pelletier E."/>
            <person name="Niang G."/>
            <person name="Scheremetjew M."/>
            <person name="Finn R."/>
            <person name="Kale V."/>
            <person name="Holt S."/>
            <person name="Cochrane G."/>
            <person name="Meng A."/>
            <person name="Brown T."/>
            <person name="Cohen L."/>
        </authorList>
    </citation>
    <scope>NUCLEOTIDE SEQUENCE</scope>
    <source>
        <strain evidence="2">CCMP1594</strain>
    </source>
</reference>
<organism evidence="2">
    <name type="scientific">Eutreptiella gymnastica</name>
    <dbReference type="NCBI Taxonomy" id="73025"/>
    <lineage>
        <taxon>Eukaryota</taxon>
        <taxon>Discoba</taxon>
        <taxon>Euglenozoa</taxon>
        <taxon>Euglenida</taxon>
        <taxon>Spirocuta</taxon>
        <taxon>Euglenophyceae</taxon>
        <taxon>Eutreptiales</taxon>
        <taxon>Eutreptiaceae</taxon>
        <taxon>Eutreptiella</taxon>
    </lineage>
</organism>
<dbReference type="PANTHER" id="PTHR21074:SF0">
    <property type="entry name" value="IQ AND UBIQUITIN-LIKE DOMAIN-CONTAINING PROTEIN"/>
    <property type="match status" value="1"/>
</dbReference>
<gene>
    <name evidence="2" type="ORF">EGYM00163_LOCUS42771</name>
</gene>
<dbReference type="PANTHER" id="PTHR21074">
    <property type="entry name" value="IQ AND UBIQUITIN-LIKE DOMAIN-CONTAINING PROTEIN"/>
    <property type="match status" value="1"/>
</dbReference>